<comment type="caution">
    <text evidence="8">The sequence shown here is derived from an EMBL/GenBank/DDBJ whole genome shotgun (WGS) entry which is preliminary data.</text>
</comment>
<evidence type="ECO:0000256" key="3">
    <source>
        <dbReference type="ARBA" id="ARBA00023082"/>
    </source>
</evidence>
<keyword evidence="2" id="KW-0805">Transcription regulation</keyword>
<feature type="region of interest" description="Disordered" evidence="5">
    <location>
        <begin position="76"/>
        <end position="99"/>
    </location>
</feature>
<proteinExistence type="inferred from homology"/>
<comment type="similarity">
    <text evidence="1">Belongs to the sigma-70 factor family. ECF subfamily.</text>
</comment>
<dbReference type="InterPro" id="IPR013249">
    <property type="entry name" value="RNA_pol_sigma70_r4_t2"/>
</dbReference>
<dbReference type="InterPro" id="IPR013324">
    <property type="entry name" value="RNA_pol_sigma_r3/r4-like"/>
</dbReference>
<evidence type="ECO:0000313" key="9">
    <source>
        <dbReference type="Proteomes" id="UP000676996"/>
    </source>
</evidence>
<dbReference type="InterPro" id="IPR039425">
    <property type="entry name" value="RNA_pol_sigma-70-like"/>
</dbReference>
<evidence type="ECO:0000256" key="1">
    <source>
        <dbReference type="ARBA" id="ARBA00010641"/>
    </source>
</evidence>
<dbReference type="InterPro" id="IPR007627">
    <property type="entry name" value="RNA_pol_sigma70_r2"/>
</dbReference>
<dbReference type="InterPro" id="IPR013325">
    <property type="entry name" value="RNA_pol_sigma_r2"/>
</dbReference>
<dbReference type="Proteomes" id="UP000676996">
    <property type="component" value="Unassembled WGS sequence"/>
</dbReference>
<sequence length="168" mass="18760">MEGLAGALAAHRPELLRFLTARTGDGALAEDLMQEMWLRVREGRPVSIGNPRAYLYRMAQNLVLDRLKEERRRMARDLQWSSSRTDEHGADLDRSDPEKQMIEDERVARFTAAIAALPPATGRAFRLNKIDGLGQAEVAASMGISRSGVEKHIARAMVHLRRSLAGED</sequence>
<evidence type="ECO:0000313" key="8">
    <source>
        <dbReference type="EMBL" id="MBR0551720.1"/>
    </source>
</evidence>
<dbReference type="NCBIfam" id="TIGR02937">
    <property type="entry name" value="sigma70-ECF"/>
    <property type="match status" value="1"/>
</dbReference>
<keyword evidence="9" id="KW-1185">Reference proteome</keyword>
<keyword evidence="3" id="KW-0731">Sigma factor</keyword>
<dbReference type="Gene3D" id="1.10.10.10">
    <property type="entry name" value="Winged helix-like DNA-binding domain superfamily/Winged helix DNA-binding domain"/>
    <property type="match status" value="1"/>
</dbReference>
<organism evidence="8 9">
    <name type="scientific">Stakelama marina</name>
    <dbReference type="NCBI Taxonomy" id="2826939"/>
    <lineage>
        <taxon>Bacteria</taxon>
        <taxon>Pseudomonadati</taxon>
        <taxon>Pseudomonadota</taxon>
        <taxon>Alphaproteobacteria</taxon>
        <taxon>Sphingomonadales</taxon>
        <taxon>Sphingomonadaceae</taxon>
        <taxon>Stakelama</taxon>
    </lineage>
</organism>
<protein>
    <submittedName>
        <fullName evidence="8">RNA polymerase sigma factor</fullName>
    </submittedName>
</protein>
<gene>
    <name evidence="8" type="ORF">J7S20_04285</name>
</gene>
<evidence type="ECO:0000259" key="7">
    <source>
        <dbReference type="Pfam" id="PF08281"/>
    </source>
</evidence>
<dbReference type="GO" id="GO:0006352">
    <property type="term" value="P:DNA-templated transcription initiation"/>
    <property type="evidence" value="ECO:0007669"/>
    <property type="project" value="InterPro"/>
</dbReference>
<dbReference type="Pfam" id="PF04542">
    <property type="entry name" value="Sigma70_r2"/>
    <property type="match status" value="1"/>
</dbReference>
<evidence type="ECO:0000256" key="2">
    <source>
        <dbReference type="ARBA" id="ARBA00023015"/>
    </source>
</evidence>
<dbReference type="PANTHER" id="PTHR43133">
    <property type="entry name" value="RNA POLYMERASE ECF-TYPE SIGMA FACTO"/>
    <property type="match status" value="1"/>
</dbReference>
<name>A0A8T4IAZ0_9SPHN</name>
<keyword evidence="4" id="KW-0804">Transcription</keyword>
<dbReference type="GO" id="GO:0016987">
    <property type="term" value="F:sigma factor activity"/>
    <property type="evidence" value="ECO:0007669"/>
    <property type="project" value="UniProtKB-KW"/>
</dbReference>
<dbReference type="Gene3D" id="1.10.1740.10">
    <property type="match status" value="1"/>
</dbReference>
<feature type="domain" description="RNA polymerase sigma-70 region 2" evidence="6">
    <location>
        <begin position="9"/>
        <end position="73"/>
    </location>
</feature>
<evidence type="ECO:0000256" key="5">
    <source>
        <dbReference type="SAM" id="MobiDB-lite"/>
    </source>
</evidence>
<dbReference type="EMBL" id="JAGRQC010000001">
    <property type="protein sequence ID" value="MBR0551720.1"/>
    <property type="molecule type" value="Genomic_DNA"/>
</dbReference>
<reference evidence="8" key="1">
    <citation type="submission" date="2021-04" db="EMBL/GenBank/DDBJ databases">
        <title>Ouciella asimina sp. nov., isolated from the surface seawater in the hydrothermal field of Okinawa Trough.</title>
        <authorList>
            <person name="Shuang W."/>
        </authorList>
    </citation>
    <scope>NUCLEOTIDE SEQUENCE</scope>
    <source>
        <strain evidence="8">LXI357</strain>
    </source>
</reference>
<dbReference type="AlphaFoldDB" id="A0A8T4IAZ0"/>
<dbReference type="SUPFAM" id="SSF88946">
    <property type="entry name" value="Sigma2 domain of RNA polymerase sigma factors"/>
    <property type="match status" value="1"/>
</dbReference>
<dbReference type="InterPro" id="IPR014284">
    <property type="entry name" value="RNA_pol_sigma-70_dom"/>
</dbReference>
<evidence type="ECO:0000256" key="4">
    <source>
        <dbReference type="ARBA" id="ARBA00023163"/>
    </source>
</evidence>
<dbReference type="InterPro" id="IPR036388">
    <property type="entry name" value="WH-like_DNA-bd_sf"/>
</dbReference>
<dbReference type="GO" id="GO:0003677">
    <property type="term" value="F:DNA binding"/>
    <property type="evidence" value="ECO:0007669"/>
    <property type="project" value="InterPro"/>
</dbReference>
<feature type="compositionally biased region" description="Basic and acidic residues" evidence="5">
    <location>
        <begin position="84"/>
        <end position="99"/>
    </location>
</feature>
<feature type="domain" description="RNA polymerase sigma factor 70 region 4 type 2" evidence="7">
    <location>
        <begin position="110"/>
        <end position="160"/>
    </location>
</feature>
<dbReference type="SUPFAM" id="SSF88659">
    <property type="entry name" value="Sigma3 and sigma4 domains of RNA polymerase sigma factors"/>
    <property type="match status" value="1"/>
</dbReference>
<dbReference type="Pfam" id="PF08281">
    <property type="entry name" value="Sigma70_r4_2"/>
    <property type="match status" value="1"/>
</dbReference>
<accession>A0A8T4IAZ0</accession>
<dbReference type="PANTHER" id="PTHR43133:SF63">
    <property type="entry name" value="RNA POLYMERASE SIGMA FACTOR FECI-RELATED"/>
    <property type="match status" value="1"/>
</dbReference>
<evidence type="ECO:0000259" key="6">
    <source>
        <dbReference type="Pfam" id="PF04542"/>
    </source>
</evidence>